<keyword evidence="13 17" id="KW-0472">Membrane</keyword>
<keyword evidence="12 17" id="KW-1133">Transmembrane helix</keyword>
<feature type="coiled-coil region" evidence="16">
    <location>
        <begin position="340"/>
        <end position="386"/>
    </location>
</feature>
<evidence type="ECO:0000256" key="8">
    <source>
        <dbReference type="ARBA" id="ARBA00022692"/>
    </source>
</evidence>
<evidence type="ECO:0000313" key="22">
    <source>
        <dbReference type="Proteomes" id="UP001241226"/>
    </source>
</evidence>
<keyword evidence="16" id="KW-0175">Coiled coil</keyword>
<feature type="domain" description="Polysaccharide chain length determinant N-terminal" evidence="18">
    <location>
        <begin position="16"/>
        <end position="105"/>
    </location>
</feature>
<organism evidence="21 22">
    <name type="scientific">Vibrio aestuarianus</name>
    <dbReference type="NCBI Taxonomy" id="28171"/>
    <lineage>
        <taxon>Bacteria</taxon>
        <taxon>Pseudomonadati</taxon>
        <taxon>Pseudomonadota</taxon>
        <taxon>Gammaproteobacteria</taxon>
        <taxon>Vibrionales</taxon>
        <taxon>Vibrionaceae</taxon>
        <taxon>Vibrio</taxon>
    </lineage>
</organism>
<protein>
    <recommendedName>
        <fullName evidence="4">non-specific protein-tyrosine kinase</fullName>
        <ecNumber evidence="4">2.7.10.2</ecNumber>
    </recommendedName>
</protein>
<dbReference type="Proteomes" id="UP001241226">
    <property type="component" value="Chromosome 1"/>
</dbReference>
<dbReference type="InterPro" id="IPR003856">
    <property type="entry name" value="LPS_length_determ_N"/>
</dbReference>
<evidence type="ECO:0000256" key="13">
    <source>
        <dbReference type="ARBA" id="ARBA00023136"/>
    </source>
</evidence>
<dbReference type="InterPro" id="IPR050445">
    <property type="entry name" value="Bact_polysacc_biosynth/exp"/>
</dbReference>
<feature type="transmembrane region" description="Helical" evidence="17">
    <location>
        <begin position="454"/>
        <end position="474"/>
    </location>
</feature>
<dbReference type="PANTHER" id="PTHR32309:SF13">
    <property type="entry name" value="FERRIC ENTEROBACTIN TRANSPORT PROTEIN FEPE"/>
    <property type="match status" value="1"/>
</dbReference>
<comment type="catalytic activity">
    <reaction evidence="15">
        <text>L-tyrosyl-[protein] + ATP = O-phospho-L-tyrosyl-[protein] + ADP + H(+)</text>
        <dbReference type="Rhea" id="RHEA:10596"/>
        <dbReference type="Rhea" id="RHEA-COMP:10136"/>
        <dbReference type="Rhea" id="RHEA-COMP:20101"/>
        <dbReference type="ChEBI" id="CHEBI:15378"/>
        <dbReference type="ChEBI" id="CHEBI:30616"/>
        <dbReference type="ChEBI" id="CHEBI:46858"/>
        <dbReference type="ChEBI" id="CHEBI:61978"/>
        <dbReference type="ChEBI" id="CHEBI:456216"/>
        <dbReference type="EC" id="2.7.10.2"/>
    </reaction>
</comment>
<keyword evidence="8 17" id="KW-0812">Transmembrane</keyword>
<evidence type="ECO:0000256" key="2">
    <source>
        <dbReference type="ARBA" id="ARBA00007316"/>
    </source>
</evidence>
<comment type="similarity">
    <text evidence="2">Belongs to the CpsD/CapB family.</text>
</comment>
<evidence type="ECO:0000313" key="21">
    <source>
        <dbReference type="EMBL" id="WGK85974.1"/>
    </source>
</evidence>
<dbReference type="GO" id="GO:0005886">
    <property type="term" value="C:plasma membrane"/>
    <property type="evidence" value="ECO:0007669"/>
    <property type="project" value="UniProtKB-SubCell"/>
</dbReference>
<sequence length="736" mass="82828">MENSINNRQLNSDEVIDIRQYFNILLNYKWRILLFSIMVTAIAVLIVLSIPSQYTARASLLIESKQAKAVSIEDVYGLDTKSQEYYLTQIEILKSDRIAEEVINRLNLSQHPEFDPSAQKKPTLSLASIFEWFPALKAFKAFKKEPVEASEEEQNYRNSRLVLAKFKRGLEISPIRKTQLVTIFYTSKDPKLSAQIANEIGRVFMDSHIEAKLEVELKANSWLNSRMGELREKLRVSEAQLQDFLKAEGLVDIQGVEGLASQELEELTSQLNKTRDRRVAAETLYLVAQTYSRKDDLSSLASIPEISNHPTIRDVKLAEVQAERKVSELSKRYGPKHPKLKSAQAELNSVKRNLNSELKQLLNGISNELQAAKQAERSLHKELEKRKLDFQTLTVKNAKYSELKREVQTNRELFDLFLSRQKETSASSDFNATIARFTDFANPPLAPSKPNRKLIVILAFIASFGFACVVAFIADAVNDTFVDIKQVEKLLSLSLLGIVPAIKTRGQLKPRAYFDSNHRELTEAIRTIRTGYLLANTNKDHHVVMVTSSLPEEGKTTSSINLAFSLSQMEKTLLIDCDLRKPSVAHRFGVSGSQPGITNLLTGTHTLDDCIHTDEESGLDILTAGVLTDNPLELLSSSRFVSLLEELKTSYTRIVIDTPPCLAVSDAFMLSQYVDSTILVINAAQTRTKIVRDVVGRLTQQGARIDGVVLNKLNIKKASHYSGYQQYHSYYGAEKP</sequence>
<keyword evidence="14" id="KW-0829">Tyrosine-protein kinase</keyword>
<dbReference type="PANTHER" id="PTHR32309">
    <property type="entry name" value="TYROSINE-PROTEIN KINASE"/>
    <property type="match status" value="1"/>
</dbReference>
<feature type="transmembrane region" description="Helical" evidence="17">
    <location>
        <begin position="30"/>
        <end position="50"/>
    </location>
</feature>
<dbReference type="InterPro" id="IPR025669">
    <property type="entry name" value="AAA_dom"/>
</dbReference>
<evidence type="ECO:0000256" key="7">
    <source>
        <dbReference type="ARBA" id="ARBA00022679"/>
    </source>
</evidence>
<dbReference type="NCBIfam" id="TIGR01007">
    <property type="entry name" value="eps_fam"/>
    <property type="match status" value="1"/>
</dbReference>
<evidence type="ECO:0000256" key="10">
    <source>
        <dbReference type="ARBA" id="ARBA00022777"/>
    </source>
</evidence>
<evidence type="ECO:0000256" key="11">
    <source>
        <dbReference type="ARBA" id="ARBA00022840"/>
    </source>
</evidence>
<reference evidence="21 22" key="1">
    <citation type="submission" date="2022-02" db="EMBL/GenBank/DDBJ databases">
        <title>Emergence and expansion in Europe of a Vibrio aestuarianus clonal complex pathogenic for oysters.</title>
        <authorList>
            <person name="Mesnil A."/>
            <person name="Travers M.-A."/>
        </authorList>
    </citation>
    <scope>NUCLEOTIDE SEQUENCE [LARGE SCALE GENOMIC DNA]</scope>
    <source>
        <strain evidence="21 22">U17</strain>
    </source>
</reference>
<dbReference type="InterPro" id="IPR027417">
    <property type="entry name" value="P-loop_NTPase"/>
</dbReference>
<evidence type="ECO:0000259" key="18">
    <source>
        <dbReference type="Pfam" id="PF02706"/>
    </source>
</evidence>
<evidence type="ECO:0000259" key="20">
    <source>
        <dbReference type="Pfam" id="PF13807"/>
    </source>
</evidence>
<evidence type="ECO:0000256" key="3">
    <source>
        <dbReference type="ARBA" id="ARBA00008883"/>
    </source>
</evidence>
<proteinExistence type="inferred from homology"/>
<dbReference type="AlphaFoldDB" id="A0ABD7YMD7"/>
<dbReference type="Pfam" id="PF02706">
    <property type="entry name" value="Wzz"/>
    <property type="match status" value="1"/>
</dbReference>
<dbReference type="EMBL" id="CP118711">
    <property type="protein sequence ID" value="WGK85974.1"/>
    <property type="molecule type" value="Genomic_DNA"/>
</dbReference>
<keyword evidence="6" id="KW-0997">Cell inner membrane</keyword>
<evidence type="ECO:0000256" key="14">
    <source>
        <dbReference type="ARBA" id="ARBA00023137"/>
    </source>
</evidence>
<evidence type="ECO:0000259" key="19">
    <source>
        <dbReference type="Pfam" id="PF13614"/>
    </source>
</evidence>
<feature type="coiled-coil region" evidence="16">
    <location>
        <begin position="227"/>
        <end position="284"/>
    </location>
</feature>
<evidence type="ECO:0000256" key="6">
    <source>
        <dbReference type="ARBA" id="ARBA00022519"/>
    </source>
</evidence>
<dbReference type="Pfam" id="PF13807">
    <property type="entry name" value="GNVR"/>
    <property type="match status" value="1"/>
</dbReference>
<evidence type="ECO:0000256" key="5">
    <source>
        <dbReference type="ARBA" id="ARBA00022475"/>
    </source>
</evidence>
<feature type="domain" description="Tyrosine-protein kinase G-rich" evidence="20">
    <location>
        <begin position="402"/>
        <end position="473"/>
    </location>
</feature>
<dbReference type="GO" id="GO:0005524">
    <property type="term" value="F:ATP binding"/>
    <property type="evidence" value="ECO:0007669"/>
    <property type="project" value="UniProtKB-KW"/>
</dbReference>
<dbReference type="RefSeq" id="WP_261926598.1">
    <property type="nucleotide sequence ID" value="NZ_CALYLG010000144.1"/>
</dbReference>
<dbReference type="SUPFAM" id="SSF52540">
    <property type="entry name" value="P-loop containing nucleoside triphosphate hydrolases"/>
    <property type="match status" value="1"/>
</dbReference>
<accession>A0ABD7YMD7</accession>
<dbReference type="EC" id="2.7.10.2" evidence="4"/>
<dbReference type="InterPro" id="IPR032807">
    <property type="entry name" value="GNVR"/>
</dbReference>
<feature type="domain" description="AAA" evidence="19">
    <location>
        <begin position="554"/>
        <end position="683"/>
    </location>
</feature>
<dbReference type="Pfam" id="PF13614">
    <property type="entry name" value="AAA_31"/>
    <property type="match status" value="1"/>
</dbReference>
<keyword evidence="9" id="KW-0547">Nucleotide-binding</keyword>
<keyword evidence="7" id="KW-0808">Transferase</keyword>
<dbReference type="InterPro" id="IPR005702">
    <property type="entry name" value="Wzc-like_C"/>
</dbReference>
<evidence type="ECO:0000256" key="4">
    <source>
        <dbReference type="ARBA" id="ARBA00011903"/>
    </source>
</evidence>
<evidence type="ECO:0000256" key="16">
    <source>
        <dbReference type="SAM" id="Coils"/>
    </source>
</evidence>
<keyword evidence="5" id="KW-1003">Cell membrane</keyword>
<evidence type="ECO:0000256" key="9">
    <source>
        <dbReference type="ARBA" id="ARBA00022741"/>
    </source>
</evidence>
<keyword evidence="10" id="KW-0418">Kinase</keyword>
<dbReference type="GO" id="GO:0004715">
    <property type="term" value="F:non-membrane spanning protein tyrosine kinase activity"/>
    <property type="evidence" value="ECO:0007669"/>
    <property type="project" value="UniProtKB-EC"/>
</dbReference>
<evidence type="ECO:0000256" key="15">
    <source>
        <dbReference type="ARBA" id="ARBA00051245"/>
    </source>
</evidence>
<dbReference type="Gene3D" id="3.40.50.300">
    <property type="entry name" value="P-loop containing nucleotide triphosphate hydrolases"/>
    <property type="match status" value="1"/>
</dbReference>
<evidence type="ECO:0000256" key="12">
    <source>
        <dbReference type="ARBA" id="ARBA00022989"/>
    </source>
</evidence>
<name>A0ABD7YMD7_9VIBR</name>
<gene>
    <name evidence="21" type="primary">vpsO</name>
    <name evidence="21" type="ORF">PYE67_03890</name>
</gene>
<evidence type="ECO:0000256" key="17">
    <source>
        <dbReference type="SAM" id="Phobius"/>
    </source>
</evidence>
<comment type="subcellular location">
    <subcellularLocation>
        <location evidence="1">Cell inner membrane</location>
        <topology evidence="1">Multi-pass membrane protein</topology>
    </subcellularLocation>
</comment>
<comment type="similarity">
    <text evidence="3">Belongs to the etk/wzc family.</text>
</comment>
<keyword evidence="11" id="KW-0067">ATP-binding</keyword>
<dbReference type="CDD" id="cd05387">
    <property type="entry name" value="BY-kinase"/>
    <property type="match status" value="1"/>
</dbReference>
<evidence type="ECO:0000256" key="1">
    <source>
        <dbReference type="ARBA" id="ARBA00004429"/>
    </source>
</evidence>